<keyword evidence="3" id="KW-1185">Reference proteome</keyword>
<dbReference type="PANTHER" id="PTHR35400:SF1">
    <property type="entry name" value="SLR1083 PROTEIN"/>
    <property type="match status" value="1"/>
</dbReference>
<proteinExistence type="predicted"/>
<dbReference type="SUPFAM" id="SSF52980">
    <property type="entry name" value="Restriction endonuclease-like"/>
    <property type="match status" value="1"/>
</dbReference>
<dbReference type="Gene3D" id="3.90.1570.10">
    <property type="entry name" value="tt1808, chain A"/>
    <property type="match status" value="1"/>
</dbReference>
<evidence type="ECO:0000313" key="3">
    <source>
        <dbReference type="Proteomes" id="UP000217895"/>
    </source>
</evidence>
<dbReference type="InterPro" id="IPR011335">
    <property type="entry name" value="Restrct_endonuc-II-like"/>
</dbReference>
<dbReference type="InterPro" id="IPR008538">
    <property type="entry name" value="Uma2"/>
</dbReference>
<organism evidence="2 3">
    <name type="scientific">Leptolyngbya boryana NIES-2135</name>
    <dbReference type="NCBI Taxonomy" id="1973484"/>
    <lineage>
        <taxon>Bacteria</taxon>
        <taxon>Bacillati</taxon>
        <taxon>Cyanobacteriota</taxon>
        <taxon>Cyanophyceae</taxon>
        <taxon>Leptolyngbyales</taxon>
        <taxon>Leptolyngbyaceae</taxon>
        <taxon>Leptolyngbya group</taxon>
        <taxon>Leptolyngbya</taxon>
    </lineage>
</organism>
<dbReference type="Pfam" id="PF05685">
    <property type="entry name" value="Uma2"/>
    <property type="match status" value="1"/>
</dbReference>
<name>A0A1Z4JCJ1_LEPBY</name>
<dbReference type="CDD" id="cd06260">
    <property type="entry name" value="DUF820-like"/>
    <property type="match status" value="1"/>
</dbReference>
<evidence type="ECO:0000313" key="2">
    <source>
        <dbReference type="EMBL" id="BAY54187.1"/>
    </source>
</evidence>
<sequence length="182" mass="21096">MIVLPHLKWTIEEYHRLIEQGFLADKKVELLRGEIIEMAPESPDHADSNSEAHAYLLLLLGDRAKVRNAKPITLPNGSEPEPDISVCERREYRSHHPYPENIFWLIEYSDSTLKKDLEIKSKIYAEAGIQEYWIVSIQTHELIVMRDPEGGEYETEFRVKSGTLNPLAFPEFEIDVLRIINP</sequence>
<feature type="domain" description="Putative restriction endonuclease" evidence="1">
    <location>
        <begin position="12"/>
        <end position="176"/>
    </location>
</feature>
<reference evidence="2 3" key="1">
    <citation type="submission" date="2017-06" db="EMBL/GenBank/DDBJ databases">
        <title>Genome sequencing of cyanobaciteial culture collection at National Institute for Environmental Studies (NIES).</title>
        <authorList>
            <person name="Hirose Y."/>
            <person name="Shimura Y."/>
            <person name="Fujisawa T."/>
            <person name="Nakamura Y."/>
            <person name="Kawachi M."/>
        </authorList>
    </citation>
    <scope>NUCLEOTIDE SEQUENCE [LARGE SCALE GENOMIC DNA]</scope>
    <source>
        <strain evidence="2 3">NIES-2135</strain>
    </source>
</reference>
<gene>
    <name evidence="2" type="ORF">NIES2135_10020</name>
</gene>
<dbReference type="InterPro" id="IPR012296">
    <property type="entry name" value="Nuclease_put_TT1808"/>
</dbReference>
<dbReference type="PANTHER" id="PTHR35400">
    <property type="entry name" value="SLR1083 PROTEIN"/>
    <property type="match status" value="1"/>
</dbReference>
<dbReference type="AlphaFoldDB" id="A0A1Z4JCJ1"/>
<dbReference type="Proteomes" id="UP000217895">
    <property type="component" value="Chromosome"/>
</dbReference>
<evidence type="ECO:0000259" key="1">
    <source>
        <dbReference type="Pfam" id="PF05685"/>
    </source>
</evidence>
<accession>A0A1Z4JCJ1</accession>
<dbReference type="EMBL" id="AP018203">
    <property type="protein sequence ID" value="BAY54187.1"/>
    <property type="molecule type" value="Genomic_DNA"/>
</dbReference>
<protein>
    <recommendedName>
        <fullName evidence="1">Putative restriction endonuclease domain-containing protein</fullName>
    </recommendedName>
</protein>